<name>X6PAP1_RETFI</name>
<comment type="similarity">
    <text evidence="2">Belongs to the sulfotransferase 2 family.</text>
</comment>
<evidence type="ECO:0000256" key="6">
    <source>
        <dbReference type="ARBA" id="ARBA00023034"/>
    </source>
</evidence>
<evidence type="ECO:0000256" key="9">
    <source>
        <dbReference type="SAM" id="MobiDB-lite"/>
    </source>
</evidence>
<evidence type="ECO:0000256" key="1">
    <source>
        <dbReference type="ARBA" id="ARBA00004323"/>
    </source>
</evidence>
<evidence type="ECO:0000256" key="3">
    <source>
        <dbReference type="ARBA" id="ARBA00022679"/>
    </source>
</evidence>
<evidence type="ECO:0000256" key="4">
    <source>
        <dbReference type="ARBA" id="ARBA00022692"/>
    </source>
</evidence>
<keyword evidence="5 10" id="KW-1133">Transmembrane helix</keyword>
<comment type="caution">
    <text evidence="11">The sequence shown here is derived from an EMBL/GenBank/DDBJ whole genome shotgun (WGS) entry which is preliminary data.</text>
</comment>
<evidence type="ECO:0000256" key="5">
    <source>
        <dbReference type="ARBA" id="ARBA00022989"/>
    </source>
</evidence>
<dbReference type="GO" id="GO:0008146">
    <property type="term" value="F:sulfotransferase activity"/>
    <property type="evidence" value="ECO:0007669"/>
    <property type="project" value="InterPro"/>
</dbReference>
<keyword evidence="12" id="KW-1185">Reference proteome</keyword>
<sequence length="239" mass="27838">MSQKKKQFMMVCLVFGKPLCILLILIVGMLRFYNDFRGQTIATDSLEAVSEGQAEMMKVSPPTGQIQQHQEQRRGEQEKDRVQLHASVFEGKHVRQKRSLSTRNELEKVLIERCEQVLASSPGRELQISGGLKNSELLALQHVIIDRKNKVLYCKIMKNSCTKFSNLMWLLSDERRDNQGFNIHRRVLPFAKTCKQYIRLLLDPQWKSFVVLRSPWERLLSAYLHLCLNKTRLYDSIDS</sequence>
<protein>
    <submittedName>
        <fullName evidence="11">Carbohydrate sulfotransferase</fullName>
    </submittedName>
</protein>
<proteinExistence type="inferred from homology"/>
<keyword evidence="8" id="KW-0325">Glycoprotein</keyword>
<evidence type="ECO:0000256" key="8">
    <source>
        <dbReference type="ARBA" id="ARBA00023180"/>
    </source>
</evidence>
<dbReference type="InterPro" id="IPR005331">
    <property type="entry name" value="Sulfotransferase"/>
</dbReference>
<dbReference type="PANTHER" id="PTHR12137:SF54">
    <property type="entry name" value="CARBOHYDRATE SULFOTRANSFERASE"/>
    <property type="match status" value="1"/>
</dbReference>
<keyword evidence="3 11" id="KW-0808">Transferase</keyword>
<dbReference type="EMBL" id="ASPP01001860">
    <property type="protein sequence ID" value="ETO35198.1"/>
    <property type="molecule type" value="Genomic_DNA"/>
</dbReference>
<gene>
    <name evidence="11" type="ORF">RFI_01876</name>
</gene>
<keyword evidence="6" id="KW-0333">Golgi apparatus</keyword>
<accession>X6PAP1</accession>
<dbReference type="GO" id="GO:0000139">
    <property type="term" value="C:Golgi membrane"/>
    <property type="evidence" value="ECO:0007669"/>
    <property type="project" value="UniProtKB-SubCell"/>
</dbReference>
<evidence type="ECO:0000313" key="12">
    <source>
        <dbReference type="Proteomes" id="UP000023152"/>
    </source>
</evidence>
<keyword evidence="4 10" id="KW-0812">Transmembrane</keyword>
<feature type="region of interest" description="Disordered" evidence="9">
    <location>
        <begin position="58"/>
        <end position="77"/>
    </location>
</feature>
<dbReference type="GO" id="GO:0016051">
    <property type="term" value="P:carbohydrate biosynthetic process"/>
    <property type="evidence" value="ECO:0007669"/>
    <property type="project" value="InterPro"/>
</dbReference>
<comment type="subcellular location">
    <subcellularLocation>
        <location evidence="1">Golgi apparatus membrane</location>
        <topology evidence="1">Single-pass type II membrane protein</topology>
    </subcellularLocation>
</comment>
<dbReference type="PANTHER" id="PTHR12137">
    <property type="entry name" value="CARBOHYDRATE SULFOTRANSFERASE"/>
    <property type="match status" value="1"/>
</dbReference>
<dbReference type="OrthoDB" id="2019940at2759"/>
<dbReference type="InterPro" id="IPR018011">
    <property type="entry name" value="Carb_sulfotrans_8-10"/>
</dbReference>
<dbReference type="Pfam" id="PF03567">
    <property type="entry name" value="Sulfotransfer_2"/>
    <property type="match status" value="1"/>
</dbReference>
<feature type="transmembrane region" description="Helical" evidence="10">
    <location>
        <begin position="12"/>
        <end position="33"/>
    </location>
</feature>
<evidence type="ECO:0000313" key="11">
    <source>
        <dbReference type="EMBL" id="ETO35198.1"/>
    </source>
</evidence>
<evidence type="ECO:0000256" key="7">
    <source>
        <dbReference type="ARBA" id="ARBA00023136"/>
    </source>
</evidence>
<evidence type="ECO:0000256" key="10">
    <source>
        <dbReference type="SAM" id="Phobius"/>
    </source>
</evidence>
<evidence type="ECO:0000256" key="2">
    <source>
        <dbReference type="ARBA" id="ARBA00006339"/>
    </source>
</evidence>
<dbReference type="AlphaFoldDB" id="X6PAP1"/>
<reference evidence="11 12" key="1">
    <citation type="journal article" date="2013" name="Curr. Biol.">
        <title>The Genome of the Foraminiferan Reticulomyxa filosa.</title>
        <authorList>
            <person name="Glockner G."/>
            <person name="Hulsmann N."/>
            <person name="Schleicher M."/>
            <person name="Noegel A.A."/>
            <person name="Eichinger L."/>
            <person name="Gallinger C."/>
            <person name="Pawlowski J."/>
            <person name="Sierra R."/>
            <person name="Euteneuer U."/>
            <person name="Pillet L."/>
            <person name="Moustafa A."/>
            <person name="Platzer M."/>
            <person name="Groth M."/>
            <person name="Szafranski K."/>
            <person name="Schliwa M."/>
        </authorList>
    </citation>
    <scope>NUCLEOTIDE SEQUENCE [LARGE SCALE GENOMIC DNA]</scope>
</reference>
<keyword evidence="7 10" id="KW-0472">Membrane</keyword>
<dbReference type="Proteomes" id="UP000023152">
    <property type="component" value="Unassembled WGS sequence"/>
</dbReference>
<organism evidence="11 12">
    <name type="scientific">Reticulomyxa filosa</name>
    <dbReference type="NCBI Taxonomy" id="46433"/>
    <lineage>
        <taxon>Eukaryota</taxon>
        <taxon>Sar</taxon>
        <taxon>Rhizaria</taxon>
        <taxon>Retaria</taxon>
        <taxon>Foraminifera</taxon>
        <taxon>Monothalamids</taxon>
        <taxon>Reticulomyxidae</taxon>
        <taxon>Reticulomyxa</taxon>
    </lineage>
</organism>